<evidence type="ECO:0000313" key="3">
    <source>
        <dbReference type="Proteomes" id="UP000694844"/>
    </source>
</evidence>
<dbReference type="Gene3D" id="1.10.238.10">
    <property type="entry name" value="EF-hand"/>
    <property type="match status" value="1"/>
</dbReference>
<organism evidence="3 4">
    <name type="scientific">Crassostrea virginica</name>
    <name type="common">Eastern oyster</name>
    <dbReference type="NCBI Taxonomy" id="6565"/>
    <lineage>
        <taxon>Eukaryota</taxon>
        <taxon>Metazoa</taxon>
        <taxon>Spiralia</taxon>
        <taxon>Lophotrochozoa</taxon>
        <taxon>Mollusca</taxon>
        <taxon>Bivalvia</taxon>
        <taxon>Autobranchia</taxon>
        <taxon>Pteriomorphia</taxon>
        <taxon>Ostreida</taxon>
        <taxon>Ostreoidea</taxon>
        <taxon>Ostreidae</taxon>
        <taxon>Crassostrea</taxon>
    </lineage>
</organism>
<dbReference type="Proteomes" id="UP000694844">
    <property type="component" value="Chromosome 3"/>
</dbReference>
<accession>A0A8B8D046</accession>
<dbReference type="RefSeq" id="XP_022320136.1">
    <property type="nucleotide sequence ID" value="XM_022464428.1"/>
</dbReference>
<dbReference type="GO" id="GO:0005509">
    <property type="term" value="F:calcium ion binding"/>
    <property type="evidence" value="ECO:0007669"/>
    <property type="project" value="InterPro"/>
</dbReference>
<dbReference type="InterPro" id="IPR011992">
    <property type="entry name" value="EF-hand-dom_pair"/>
</dbReference>
<feature type="domain" description="EF-hand" evidence="2">
    <location>
        <begin position="50"/>
        <end position="85"/>
    </location>
</feature>
<dbReference type="KEGG" id="cvn:111122618"/>
<keyword evidence="1" id="KW-0732">Signal</keyword>
<dbReference type="OrthoDB" id="6096265at2759"/>
<gene>
    <name evidence="4" type="primary">LOC111122618</name>
</gene>
<proteinExistence type="predicted"/>
<sequence length="145" mass="16946">MRSKDNGNMMYTIFASLFAVVLSQYHHHDIALLIDSTFKYVDVNPTDGLLEKSELARAFEDLDANKDGQLVYTEYIKYTHDSQLQHDLFNHFDTNKDGVIQRTEYVDENFSKMDHNGDSEVSRTDYDHYFTNVVQHLMHHGHNGR</sequence>
<protein>
    <submittedName>
        <fullName evidence="4">Uncharacterized protein LOC111122618</fullName>
    </submittedName>
</protein>
<evidence type="ECO:0000259" key="2">
    <source>
        <dbReference type="PROSITE" id="PS50222"/>
    </source>
</evidence>
<dbReference type="AlphaFoldDB" id="A0A8B8D046"/>
<dbReference type="GeneID" id="111122618"/>
<dbReference type="PROSITE" id="PS50222">
    <property type="entry name" value="EF_HAND_2"/>
    <property type="match status" value="1"/>
</dbReference>
<evidence type="ECO:0000313" key="4">
    <source>
        <dbReference type="RefSeq" id="XP_022320136.1"/>
    </source>
</evidence>
<evidence type="ECO:0000256" key="1">
    <source>
        <dbReference type="SAM" id="SignalP"/>
    </source>
</evidence>
<reference evidence="4" key="1">
    <citation type="submission" date="2025-08" db="UniProtKB">
        <authorList>
            <consortium name="RefSeq"/>
        </authorList>
    </citation>
    <scope>IDENTIFICATION</scope>
    <source>
        <tissue evidence="4">Whole sample</tissue>
    </source>
</reference>
<dbReference type="Pfam" id="PF13499">
    <property type="entry name" value="EF-hand_7"/>
    <property type="match status" value="1"/>
</dbReference>
<feature type="chain" id="PRO_5034553934" evidence="1">
    <location>
        <begin position="24"/>
        <end position="145"/>
    </location>
</feature>
<dbReference type="SUPFAM" id="SSF47473">
    <property type="entry name" value="EF-hand"/>
    <property type="match status" value="1"/>
</dbReference>
<name>A0A8B8D046_CRAVI</name>
<feature type="signal peptide" evidence="1">
    <location>
        <begin position="1"/>
        <end position="23"/>
    </location>
</feature>
<keyword evidence="3" id="KW-1185">Reference proteome</keyword>
<dbReference type="InterPro" id="IPR002048">
    <property type="entry name" value="EF_hand_dom"/>
</dbReference>